<organism evidence="2 3">
    <name type="scientific">Popillia japonica</name>
    <name type="common">Japanese beetle</name>
    <dbReference type="NCBI Taxonomy" id="7064"/>
    <lineage>
        <taxon>Eukaryota</taxon>
        <taxon>Metazoa</taxon>
        <taxon>Ecdysozoa</taxon>
        <taxon>Arthropoda</taxon>
        <taxon>Hexapoda</taxon>
        <taxon>Insecta</taxon>
        <taxon>Pterygota</taxon>
        <taxon>Neoptera</taxon>
        <taxon>Endopterygota</taxon>
        <taxon>Coleoptera</taxon>
        <taxon>Polyphaga</taxon>
        <taxon>Scarabaeiformia</taxon>
        <taxon>Scarabaeidae</taxon>
        <taxon>Rutelinae</taxon>
        <taxon>Popillia</taxon>
    </lineage>
</organism>
<reference evidence="2 3" key="1">
    <citation type="journal article" date="2024" name="BMC Genomics">
        <title>De novo assembly and annotation of Popillia japonica's genome with initial clues to its potential as an invasive pest.</title>
        <authorList>
            <person name="Cucini C."/>
            <person name="Boschi S."/>
            <person name="Funari R."/>
            <person name="Cardaioli E."/>
            <person name="Iannotti N."/>
            <person name="Marturano G."/>
            <person name="Paoli F."/>
            <person name="Bruttini M."/>
            <person name="Carapelli A."/>
            <person name="Frati F."/>
            <person name="Nardi F."/>
        </authorList>
    </citation>
    <scope>NUCLEOTIDE SEQUENCE [LARGE SCALE GENOMIC DNA]</scope>
    <source>
        <strain evidence="2">DMR45628</strain>
    </source>
</reference>
<dbReference type="EMBL" id="JASPKY010000363">
    <property type="protein sequence ID" value="KAK9703786.1"/>
    <property type="molecule type" value="Genomic_DNA"/>
</dbReference>
<accession>A0AAW1JIM4</accession>
<dbReference type="Gene3D" id="3.60.10.10">
    <property type="entry name" value="Endonuclease/exonuclease/phosphatase"/>
    <property type="match status" value="1"/>
</dbReference>
<dbReference type="AlphaFoldDB" id="A0AAW1JIM4"/>
<proteinExistence type="predicted"/>
<sequence length="202" mass="23613">MDKQQKTRKNKEAMKIATWNCNGKRGRKDELSIFLQEEEVEIMLLQETRLRQRDALRMTSYQTFRKDRTEGGPITSPVTPSPRKTWKSQRKRPAMEFESDRHRRERPGRVNANDLLWNSNLTNPNGATLRKWQRSKANLVIKGAEDHTTCPNQANHRSDVLDIFMLKNVTTSSPVTRQCLDSGHFPVVMNVYTDKTLQHHRQ</sequence>
<feature type="compositionally biased region" description="Basic and acidic residues" evidence="1">
    <location>
        <begin position="93"/>
        <end position="102"/>
    </location>
</feature>
<evidence type="ECO:0000313" key="2">
    <source>
        <dbReference type="EMBL" id="KAK9703786.1"/>
    </source>
</evidence>
<dbReference type="SUPFAM" id="SSF56219">
    <property type="entry name" value="DNase I-like"/>
    <property type="match status" value="1"/>
</dbReference>
<keyword evidence="3" id="KW-1185">Reference proteome</keyword>
<name>A0AAW1JIM4_POPJA</name>
<evidence type="ECO:0000256" key="1">
    <source>
        <dbReference type="SAM" id="MobiDB-lite"/>
    </source>
</evidence>
<evidence type="ECO:0008006" key="4">
    <source>
        <dbReference type="Google" id="ProtNLM"/>
    </source>
</evidence>
<gene>
    <name evidence="2" type="ORF">QE152_g29073</name>
</gene>
<evidence type="ECO:0000313" key="3">
    <source>
        <dbReference type="Proteomes" id="UP001458880"/>
    </source>
</evidence>
<dbReference type="Proteomes" id="UP001458880">
    <property type="component" value="Unassembled WGS sequence"/>
</dbReference>
<protein>
    <recommendedName>
        <fullName evidence="4">Endonuclease/exonuclease/phosphatase domain-containing protein</fullName>
    </recommendedName>
</protein>
<comment type="caution">
    <text evidence="2">The sequence shown here is derived from an EMBL/GenBank/DDBJ whole genome shotgun (WGS) entry which is preliminary data.</text>
</comment>
<dbReference type="InterPro" id="IPR036691">
    <property type="entry name" value="Endo/exonu/phosph_ase_sf"/>
</dbReference>
<feature type="region of interest" description="Disordered" evidence="1">
    <location>
        <begin position="67"/>
        <end position="104"/>
    </location>
</feature>